<dbReference type="PROSITE" id="PS00678">
    <property type="entry name" value="WD_REPEATS_1"/>
    <property type="match status" value="1"/>
</dbReference>
<dbReference type="SMART" id="SM00320">
    <property type="entry name" value="WD40"/>
    <property type="match status" value="4"/>
</dbReference>
<evidence type="ECO:0000256" key="3">
    <source>
        <dbReference type="PROSITE-ProRule" id="PRU00221"/>
    </source>
</evidence>
<dbReference type="InterPro" id="IPR019775">
    <property type="entry name" value="WD40_repeat_CS"/>
</dbReference>
<dbReference type="InterPro" id="IPR015943">
    <property type="entry name" value="WD40/YVTN_repeat-like_dom_sf"/>
</dbReference>
<dbReference type="Proteomes" id="UP001465755">
    <property type="component" value="Unassembled WGS sequence"/>
</dbReference>
<evidence type="ECO:0000256" key="1">
    <source>
        <dbReference type="ARBA" id="ARBA00022574"/>
    </source>
</evidence>
<keyword evidence="2" id="KW-0677">Repeat</keyword>
<keyword evidence="1 3" id="KW-0853">WD repeat</keyword>
<evidence type="ECO:0000313" key="7">
    <source>
        <dbReference type="Proteomes" id="UP001465755"/>
    </source>
</evidence>
<dbReference type="Gene3D" id="2.130.10.10">
    <property type="entry name" value="YVTN repeat-like/Quinoprotein amine dehydrogenase"/>
    <property type="match status" value="3"/>
</dbReference>
<name>A0AAW1NZA6_9CHLO</name>
<dbReference type="PROSITE" id="PS50082">
    <property type="entry name" value="WD_REPEATS_2"/>
    <property type="match status" value="3"/>
</dbReference>
<proteinExistence type="predicted"/>
<keyword evidence="7" id="KW-1185">Reference proteome</keyword>
<feature type="transmembrane region" description="Helical" evidence="5">
    <location>
        <begin position="20"/>
        <end position="42"/>
    </location>
</feature>
<dbReference type="PANTHER" id="PTHR45282">
    <property type="entry name" value="OS03G0858400 PROTEIN"/>
    <property type="match status" value="1"/>
</dbReference>
<protein>
    <submittedName>
        <fullName evidence="6">Uncharacterized protein</fullName>
    </submittedName>
</protein>
<organism evidence="6 7">
    <name type="scientific">Symbiochloris irregularis</name>
    <dbReference type="NCBI Taxonomy" id="706552"/>
    <lineage>
        <taxon>Eukaryota</taxon>
        <taxon>Viridiplantae</taxon>
        <taxon>Chlorophyta</taxon>
        <taxon>core chlorophytes</taxon>
        <taxon>Trebouxiophyceae</taxon>
        <taxon>Trebouxiales</taxon>
        <taxon>Trebouxiaceae</taxon>
        <taxon>Symbiochloris</taxon>
    </lineage>
</organism>
<reference evidence="6 7" key="1">
    <citation type="journal article" date="2024" name="Nat. Commun.">
        <title>Phylogenomics reveals the evolutionary origins of lichenization in chlorophyte algae.</title>
        <authorList>
            <person name="Puginier C."/>
            <person name="Libourel C."/>
            <person name="Otte J."/>
            <person name="Skaloud P."/>
            <person name="Haon M."/>
            <person name="Grisel S."/>
            <person name="Petersen M."/>
            <person name="Berrin J.G."/>
            <person name="Delaux P.M."/>
            <person name="Dal Grande F."/>
            <person name="Keller J."/>
        </authorList>
    </citation>
    <scope>NUCLEOTIDE SEQUENCE [LARGE SCALE GENOMIC DNA]</scope>
    <source>
        <strain evidence="6 7">SAG 2036</strain>
    </source>
</reference>
<feature type="repeat" description="WD" evidence="3">
    <location>
        <begin position="122"/>
        <end position="163"/>
    </location>
</feature>
<evidence type="ECO:0000313" key="6">
    <source>
        <dbReference type="EMBL" id="KAK9800321.1"/>
    </source>
</evidence>
<accession>A0AAW1NZA6</accession>
<dbReference type="Pfam" id="PF00400">
    <property type="entry name" value="WD40"/>
    <property type="match status" value="3"/>
</dbReference>
<evidence type="ECO:0000256" key="4">
    <source>
        <dbReference type="SAM" id="MobiDB-lite"/>
    </source>
</evidence>
<dbReference type="PROSITE" id="PS50294">
    <property type="entry name" value="WD_REPEATS_REGION"/>
    <property type="match status" value="2"/>
</dbReference>
<feature type="repeat" description="WD" evidence="3">
    <location>
        <begin position="311"/>
        <end position="344"/>
    </location>
</feature>
<dbReference type="InterPro" id="IPR001680">
    <property type="entry name" value="WD40_rpt"/>
</dbReference>
<keyword evidence="5" id="KW-0812">Transmembrane</keyword>
<dbReference type="EMBL" id="JALJOQ010000082">
    <property type="protein sequence ID" value="KAK9800321.1"/>
    <property type="molecule type" value="Genomic_DNA"/>
</dbReference>
<dbReference type="InterPro" id="IPR036322">
    <property type="entry name" value="WD40_repeat_dom_sf"/>
</dbReference>
<evidence type="ECO:0000256" key="2">
    <source>
        <dbReference type="ARBA" id="ARBA00022737"/>
    </source>
</evidence>
<keyword evidence="5" id="KW-0472">Membrane</keyword>
<feature type="repeat" description="WD" evidence="3">
    <location>
        <begin position="404"/>
        <end position="448"/>
    </location>
</feature>
<sequence>MSTSSSHQASDSEEGSAGILFVLGGFWALAVLVLLIVVVRAFKGRSRSAVARQGAQPSSRPVRRPREKPKAQPELPQEVSDTSSTPAVSLKQLMKSSKKQGTKASAGSVAIAHASPLCINTLKGHGDAVLGLSFSSDGSTLGTVCSDRMLRLYTLESDLAANINYRFKKLSREPVDVAIDGASGHVLVLSLELLERAGLTMFTPGKSGLEEAWHLEDVHQGSQPLKLRSAGEKAKGIFLSASNKQDMRVVDASGKLLARVDAAGLQTYDTALSSDGKLLAAATFTADVKVHEVKRDRSGAVTEVAKVNLDLKAHTRAVTCLSFSPDSTKAATASKDGTWAVWNLAVRYHMNEDPRKLVQQPQEVPSGQCFSLMAYGPDSIIAAATSTSLQFLDASTGQALETVEDAHDGPITAMQWAPVPHSLGSQKVAVLATASKDKRVRLWRAPQR</sequence>
<gene>
    <name evidence="6" type="ORF">WJX73_001844</name>
</gene>
<keyword evidence="5" id="KW-1133">Transmembrane helix</keyword>
<evidence type="ECO:0000256" key="5">
    <source>
        <dbReference type="SAM" id="Phobius"/>
    </source>
</evidence>
<dbReference type="AlphaFoldDB" id="A0AAW1NZA6"/>
<dbReference type="SUPFAM" id="SSF50978">
    <property type="entry name" value="WD40 repeat-like"/>
    <property type="match status" value="1"/>
</dbReference>
<feature type="region of interest" description="Disordered" evidence="4">
    <location>
        <begin position="49"/>
        <end position="87"/>
    </location>
</feature>
<comment type="caution">
    <text evidence="6">The sequence shown here is derived from an EMBL/GenBank/DDBJ whole genome shotgun (WGS) entry which is preliminary data.</text>
</comment>
<dbReference type="PANTHER" id="PTHR45282:SF2">
    <property type="entry name" value="OS03G0858400 PROTEIN"/>
    <property type="match status" value="1"/>
</dbReference>